<organism evidence="1 2">
    <name type="scientific">Punica granatum</name>
    <name type="common">Pomegranate</name>
    <dbReference type="NCBI Taxonomy" id="22663"/>
    <lineage>
        <taxon>Eukaryota</taxon>
        <taxon>Viridiplantae</taxon>
        <taxon>Streptophyta</taxon>
        <taxon>Embryophyta</taxon>
        <taxon>Tracheophyta</taxon>
        <taxon>Spermatophyta</taxon>
        <taxon>Magnoliopsida</taxon>
        <taxon>eudicotyledons</taxon>
        <taxon>Gunneridae</taxon>
        <taxon>Pentapetalae</taxon>
        <taxon>rosids</taxon>
        <taxon>malvids</taxon>
        <taxon>Myrtales</taxon>
        <taxon>Lythraceae</taxon>
        <taxon>Punica</taxon>
    </lineage>
</organism>
<comment type="caution">
    <text evidence="1">The sequence shown here is derived from an EMBL/GenBank/DDBJ whole genome shotgun (WGS) entry which is preliminary data.</text>
</comment>
<reference evidence="1 2" key="1">
    <citation type="submission" date="2017-11" db="EMBL/GenBank/DDBJ databases">
        <title>De-novo sequencing of pomegranate (Punica granatum L.) genome.</title>
        <authorList>
            <person name="Akparov Z."/>
            <person name="Amiraslanov A."/>
            <person name="Hajiyeva S."/>
            <person name="Abbasov M."/>
            <person name="Kaur K."/>
            <person name="Hamwieh A."/>
            <person name="Solovyev V."/>
            <person name="Salamov A."/>
            <person name="Braich B."/>
            <person name="Kosarev P."/>
            <person name="Mahmoud A."/>
            <person name="Hajiyev E."/>
            <person name="Babayeva S."/>
            <person name="Izzatullayeva V."/>
            <person name="Mammadov A."/>
            <person name="Mammadov A."/>
            <person name="Sharifova S."/>
            <person name="Ojaghi J."/>
            <person name="Eynullazada K."/>
            <person name="Bayramov B."/>
            <person name="Abdulazimova A."/>
            <person name="Shahmuradov I."/>
        </authorList>
    </citation>
    <scope>NUCLEOTIDE SEQUENCE [LARGE SCALE GENOMIC DNA]</scope>
    <source>
        <strain evidence="2">cv. AG2017</strain>
        <tissue evidence="1">Leaf</tissue>
    </source>
</reference>
<keyword evidence="2" id="KW-1185">Reference proteome</keyword>
<dbReference type="EMBL" id="PGOL01001231">
    <property type="protein sequence ID" value="PKI59795.1"/>
    <property type="molecule type" value="Genomic_DNA"/>
</dbReference>
<proteinExistence type="predicted"/>
<name>A0A2I0JU25_PUNGR</name>
<evidence type="ECO:0000313" key="1">
    <source>
        <dbReference type="EMBL" id="PKI59795.1"/>
    </source>
</evidence>
<dbReference type="Proteomes" id="UP000233551">
    <property type="component" value="Unassembled WGS sequence"/>
</dbReference>
<accession>A0A2I0JU25</accession>
<evidence type="ECO:0000313" key="2">
    <source>
        <dbReference type="Proteomes" id="UP000233551"/>
    </source>
</evidence>
<dbReference type="AlphaFoldDB" id="A0A2I0JU25"/>
<protein>
    <submittedName>
        <fullName evidence="1">Uncharacterized protein</fullName>
    </submittedName>
</protein>
<sequence>MGKTLSSDILKTLSKVFEEINALLHEAINAFGRGDKFINQEAVQKAKAASVKLTKCKTLNMGIIPLEAIKIRHHLKLECEEMKDSAQMKQMPLNLYELMQQVARHLVCLEENEVAKRDMYKSARKYRFVGAVKLSPGLQKLRELFKNA</sequence>
<gene>
    <name evidence="1" type="ORF">CRG98_019801</name>
</gene>